<feature type="coiled-coil region" evidence="1">
    <location>
        <begin position="7"/>
        <end position="76"/>
    </location>
</feature>
<organism evidence="3 4">
    <name type="scientific">Amniculicola lignicola CBS 123094</name>
    <dbReference type="NCBI Taxonomy" id="1392246"/>
    <lineage>
        <taxon>Eukaryota</taxon>
        <taxon>Fungi</taxon>
        <taxon>Dikarya</taxon>
        <taxon>Ascomycota</taxon>
        <taxon>Pezizomycotina</taxon>
        <taxon>Dothideomycetes</taxon>
        <taxon>Pleosporomycetidae</taxon>
        <taxon>Pleosporales</taxon>
        <taxon>Amniculicolaceae</taxon>
        <taxon>Amniculicola</taxon>
    </lineage>
</organism>
<proteinExistence type="predicted"/>
<name>A0A6A5W0R8_9PLEO</name>
<protein>
    <submittedName>
        <fullName evidence="3">Uncharacterized protein</fullName>
    </submittedName>
</protein>
<evidence type="ECO:0000313" key="3">
    <source>
        <dbReference type="EMBL" id="KAF1994578.1"/>
    </source>
</evidence>
<evidence type="ECO:0000256" key="1">
    <source>
        <dbReference type="SAM" id="Coils"/>
    </source>
</evidence>
<dbReference type="OrthoDB" id="10568060at2759"/>
<sequence>MTSLSAIEKMEQARALIEEARGLAEDKSIADAKELQELREKLSAKDTELSQKEKELKRKERDLRLIQKELKSRTEALEHSTQPVRIFIHDEYRKSYHAVAQAQQAHSQAPSRYTAGFVELAKGNHDENEERFKRLAAAVGIDYSSLELTAAFDADGKFPSVPPTPEKKNPKESFHSSRYLDRQQLVRRDSGVA</sequence>
<evidence type="ECO:0000256" key="2">
    <source>
        <dbReference type="SAM" id="MobiDB-lite"/>
    </source>
</evidence>
<reference evidence="3" key="1">
    <citation type="journal article" date="2020" name="Stud. Mycol.">
        <title>101 Dothideomycetes genomes: a test case for predicting lifestyles and emergence of pathogens.</title>
        <authorList>
            <person name="Haridas S."/>
            <person name="Albert R."/>
            <person name="Binder M."/>
            <person name="Bloem J."/>
            <person name="Labutti K."/>
            <person name="Salamov A."/>
            <person name="Andreopoulos B."/>
            <person name="Baker S."/>
            <person name="Barry K."/>
            <person name="Bills G."/>
            <person name="Bluhm B."/>
            <person name="Cannon C."/>
            <person name="Castanera R."/>
            <person name="Culley D."/>
            <person name="Daum C."/>
            <person name="Ezra D."/>
            <person name="Gonzalez J."/>
            <person name="Henrissat B."/>
            <person name="Kuo A."/>
            <person name="Liang C."/>
            <person name="Lipzen A."/>
            <person name="Lutzoni F."/>
            <person name="Magnuson J."/>
            <person name="Mondo S."/>
            <person name="Nolan M."/>
            <person name="Ohm R."/>
            <person name="Pangilinan J."/>
            <person name="Park H.-J."/>
            <person name="Ramirez L."/>
            <person name="Alfaro M."/>
            <person name="Sun H."/>
            <person name="Tritt A."/>
            <person name="Yoshinaga Y."/>
            <person name="Zwiers L.-H."/>
            <person name="Turgeon B."/>
            <person name="Goodwin S."/>
            <person name="Spatafora J."/>
            <person name="Crous P."/>
            <person name="Grigoriev I."/>
        </authorList>
    </citation>
    <scope>NUCLEOTIDE SEQUENCE</scope>
    <source>
        <strain evidence="3">CBS 123094</strain>
    </source>
</reference>
<accession>A0A6A5W0R8</accession>
<gene>
    <name evidence="3" type="ORF">P154DRAFT_624574</name>
</gene>
<keyword evidence="4" id="KW-1185">Reference proteome</keyword>
<feature type="compositionally biased region" description="Basic and acidic residues" evidence="2">
    <location>
        <begin position="165"/>
        <end position="193"/>
    </location>
</feature>
<dbReference type="Proteomes" id="UP000799779">
    <property type="component" value="Unassembled WGS sequence"/>
</dbReference>
<dbReference type="EMBL" id="ML977655">
    <property type="protein sequence ID" value="KAF1994578.1"/>
    <property type="molecule type" value="Genomic_DNA"/>
</dbReference>
<feature type="region of interest" description="Disordered" evidence="2">
    <location>
        <begin position="155"/>
        <end position="193"/>
    </location>
</feature>
<evidence type="ECO:0000313" key="4">
    <source>
        <dbReference type="Proteomes" id="UP000799779"/>
    </source>
</evidence>
<keyword evidence="1" id="KW-0175">Coiled coil</keyword>
<dbReference type="AlphaFoldDB" id="A0A6A5W0R8"/>